<dbReference type="NCBIfam" id="NF003974">
    <property type="entry name" value="PRK05467.1-3"/>
    <property type="match status" value="1"/>
</dbReference>
<proteinExistence type="inferred from homology"/>
<comment type="cofactor">
    <cofactor evidence="1 7">
        <name>L-ascorbate</name>
        <dbReference type="ChEBI" id="CHEBI:38290"/>
    </cofactor>
</comment>
<evidence type="ECO:0000313" key="9">
    <source>
        <dbReference type="Proteomes" id="UP000013261"/>
    </source>
</evidence>
<keyword evidence="9" id="KW-1185">Reference proteome</keyword>
<dbReference type="PATRIC" id="fig|1217703.3.peg.693"/>
<feature type="binding site" evidence="7">
    <location>
        <position position="99"/>
    </location>
    <ligand>
        <name>Fe cation</name>
        <dbReference type="ChEBI" id="CHEBI:24875"/>
    </ligand>
</feature>
<evidence type="ECO:0000256" key="4">
    <source>
        <dbReference type="ARBA" id="ARBA00022964"/>
    </source>
</evidence>
<keyword evidence="6 7" id="KW-0408">Iron</keyword>
<dbReference type="Pfam" id="PF18331">
    <property type="entry name" value="PKHD_C"/>
    <property type="match status" value="1"/>
</dbReference>
<evidence type="ECO:0000256" key="1">
    <source>
        <dbReference type="ARBA" id="ARBA00001961"/>
    </source>
</evidence>
<dbReference type="OrthoDB" id="9812472at2"/>
<dbReference type="InterPro" id="IPR005123">
    <property type="entry name" value="Oxoglu/Fe-dep_dioxygenase_dom"/>
</dbReference>
<accession>N9SM56</accession>
<dbReference type="PANTHER" id="PTHR41536">
    <property type="entry name" value="PKHD-TYPE HYDROXYLASE YBIX"/>
    <property type="match status" value="1"/>
</dbReference>
<sequence>MMLHIPELLSKQQVLELRQQMQPASAWINGAQSAGAQAQQTKNNLQIDTHSEVYQSISQSVLNALQHNLLLRSAALPQHILSPMFNCYQNQGNYGNHVDSAVQASSKTGQMIRTDVSITVFLSEPDEYEGGELIVEDTYGSHEVKLDAGDAILYPSTSLHRVEPVTQGSRIAAFTWIQSMVKDDWQRTMLFNLDMTILKLRQQLGDTEEVVALTSHYHNLLRQWGIF</sequence>
<organism evidence="8 9">
    <name type="scientific">Acinetobacter dispersus</name>
    <dbReference type="NCBI Taxonomy" id="70348"/>
    <lineage>
        <taxon>Bacteria</taxon>
        <taxon>Pseudomonadati</taxon>
        <taxon>Pseudomonadota</taxon>
        <taxon>Gammaproteobacteria</taxon>
        <taxon>Moraxellales</taxon>
        <taxon>Moraxellaceae</taxon>
        <taxon>Acinetobacter</taxon>
    </lineage>
</organism>
<dbReference type="GO" id="GO:0031418">
    <property type="term" value="F:L-ascorbic acid binding"/>
    <property type="evidence" value="ECO:0007669"/>
    <property type="project" value="UniProtKB-KW"/>
</dbReference>
<keyword evidence="5 7" id="KW-0560">Oxidoreductase</keyword>
<evidence type="ECO:0000256" key="7">
    <source>
        <dbReference type="HAMAP-Rule" id="MF_00657"/>
    </source>
</evidence>
<accession>N9LEL4</accession>
<dbReference type="InterPro" id="IPR006620">
    <property type="entry name" value="Pro_4_hyd_alph"/>
</dbReference>
<comment type="cofactor">
    <cofactor evidence="7">
        <name>Fe(2+)</name>
        <dbReference type="ChEBI" id="CHEBI:29033"/>
    </cofactor>
    <text evidence="7">Binds 1 Fe(2+) ion per subunit.</text>
</comment>
<dbReference type="GO" id="GO:0005506">
    <property type="term" value="F:iron ion binding"/>
    <property type="evidence" value="ECO:0007669"/>
    <property type="project" value="UniProtKB-UniRule"/>
</dbReference>
<feature type="binding site" evidence="7">
    <location>
        <position position="160"/>
    </location>
    <ligand>
        <name>Fe cation</name>
        <dbReference type="ChEBI" id="CHEBI:24875"/>
    </ligand>
</feature>
<evidence type="ECO:0000256" key="3">
    <source>
        <dbReference type="ARBA" id="ARBA00022896"/>
    </source>
</evidence>
<evidence type="ECO:0000256" key="6">
    <source>
        <dbReference type="ARBA" id="ARBA00023004"/>
    </source>
</evidence>
<dbReference type="SMART" id="SM00702">
    <property type="entry name" value="P4Hc"/>
    <property type="match status" value="1"/>
</dbReference>
<keyword evidence="4 7" id="KW-0223">Dioxygenase</keyword>
<evidence type="ECO:0000256" key="5">
    <source>
        <dbReference type="ARBA" id="ARBA00023002"/>
    </source>
</evidence>
<dbReference type="InterPro" id="IPR044862">
    <property type="entry name" value="Pro_4_hyd_alph_FE2OG_OXY"/>
</dbReference>
<evidence type="ECO:0000313" key="8">
    <source>
        <dbReference type="EMBL" id="ENW94747.1"/>
    </source>
</evidence>
<reference evidence="8 9" key="1">
    <citation type="submission" date="2013-02" db="EMBL/GenBank/DDBJ databases">
        <title>The Genome Sequence of Acinetobacter sp. ANC 4105.</title>
        <authorList>
            <consortium name="The Broad Institute Genome Sequencing Platform"/>
            <consortium name="The Broad Institute Genome Sequencing Center for Infectious Disease"/>
            <person name="Cerqueira G."/>
            <person name="Feldgarden M."/>
            <person name="Courvalin P."/>
            <person name="Perichon B."/>
            <person name="Grillot-Courvalin C."/>
            <person name="Clermont D."/>
            <person name="Rocha E."/>
            <person name="Yoon E.-J."/>
            <person name="Nemec A."/>
            <person name="Walker B."/>
            <person name="Young S.K."/>
            <person name="Zeng Q."/>
            <person name="Gargeya S."/>
            <person name="Fitzgerald M."/>
            <person name="Haas B."/>
            <person name="Abouelleil A."/>
            <person name="Alvarado L."/>
            <person name="Arachchi H.M."/>
            <person name="Berlin A.M."/>
            <person name="Chapman S.B."/>
            <person name="Dewar J."/>
            <person name="Goldberg J."/>
            <person name="Griggs A."/>
            <person name="Gujja S."/>
            <person name="Hansen M."/>
            <person name="Howarth C."/>
            <person name="Imamovic A."/>
            <person name="Larimer J."/>
            <person name="McCowan C."/>
            <person name="Murphy C."/>
            <person name="Neiman D."/>
            <person name="Pearson M."/>
            <person name="Priest M."/>
            <person name="Roberts A."/>
            <person name="Saif S."/>
            <person name="Shea T."/>
            <person name="Sisk P."/>
            <person name="Sykes S."/>
            <person name="Wortman J."/>
            <person name="Nusbaum C."/>
            <person name="Birren B."/>
        </authorList>
    </citation>
    <scope>NUCLEOTIDE SEQUENCE [LARGE SCALE GENOMIC DNA]</scope>
    <source>
        <strain evidence="8 9">ANC 4105</strain>
    </source>
</reference>
<dbReference type="NCBIfam" id="NF003975">
    <property type="entry name" value="PRK05467.1-4"/>
    <property type="match status" value="1"/>
</dbReference>
<comment type="caution">
    <text evidence="8">The sequence shown here is derived from an EMBL/GenBank/DDBJ whole genome shotgun (WGS) entry which is preliminary data.</text>
</comment>
<dbReference type="InterPro" id="IPR023550">
    <property type="entry name" value="PKHD_hydroxylase"/>
</dbReference>
<keyword evidence="3 7" id="KW-0847">Vitamin C</keyword>
<feature type="binding site" evidence="7">
    <location>
        <position position="97"/>
    </location>
    <ligand>
        <name>Fe cation</name>
        <dbReference type="ChEBI" id="CHEBI:24875"/>
    </ligand>
</feature>
<dbReference type="Gene3D" id="4.10.860.20">
    <property type="entry name" value="Rabenosyn, Rab binding domain"/>
    <property type="match status" value="1"/>
</dbReference>
<name>N9SM56_9GAMM</name>
<dbReference type="Gene3D" id="2.60.120.620">
    <property type="entry name" value="q2cbj1_9rhob like domain"/>
    <property type="match status" value="1"/>
</dbReference>
<dbReference type="AlphaFoldDB" id="N9SM56"/>
<dbReference type="GO" id="GO:0006974">
    <property type="term" value="P:DNA damage response"/>
    <property type="evidence" value="ECO:0007669"/>
    <property type="project" value="TreeGrafter"/>
</dbReference>
<dbReference type="Pfam" id="PF13640">
    <property type="entry name" value="2OG-FeII_Oxy_3"/>
    <property type="match status" value="1"/>
</dbReference>
<evidence type="ECO:0000256" key="2">
    <source>
        <dbReference type="ARBA" id="ARBA00022723"/>
    </source>
</evidence>
<gene>
    <name evidence="8" type="ORF">F904_00718</name>
</gene>
<dbReference type="HAMAP" id="MF_00657">
    <property type="entry name" value="Hydroxyl_YbiX"/>
    <property type="match status" value="1"/>
</dbReference>
<dbReference type="GO" id="GO:0006879">
    <property type="term" value="P:intracellular iron ion homeostasis"/>
    <property type="evidence" value="ECO:0007669"/>
    <property type="project" value="TreeGrafter"/>
</dbReference>
<dbReference type="GO" id="GO:0016706">
    <property type="term" value="F:2-oxoglutarate-dependent dioxygenase activity"/>
    <property type="evidence" value="ECO:0007669"/>
    <property type="project" value="UniProtKB-UniRule"/>
</dbReference>
<dbReference type="InterPro" id="IPR041097">
    <property type="entry name" value="PKHD_C"/>
</dbReference>
<dbReference type="Proteomes" id="UP000013261">
    <property type="component" value="Unassembled WGS sequence"/>
</dbReference>
<protein>
    <submittedName>
        <fullName evidence="8">Uncharacterized protein</fullName>
    </submittedName>
</protein>
<keyword evidence="2 7" id="KW-0479">Metal-binding</keyword>
<dbReference type="EMBL" id="APRL01000007">
    <property type="protein sequence ID" value="ENW94747.1"/>
    <property type="molecule type" value="Genomic_DNA"/>
</dbReference>
<feature type="binding site" evidence="7">
    <location>
        <position position="170"/>
    </location>
    <ligand>
        <name>2-oxoglutarate</name>
        <dbReference type="ChEBI" id="CHEBI:16810"/>
    </ligand>
</feature>
<dbReference type="PROSITE" id="PS51471">
    <property type="entry name" value="FE2OG_OXY"/>
    <property type="match status" value="1"/>
</dbReference>
<dbReference type="RefSeq" id="WP_005185083.1">
    <property type="nucleotide sequence ID" value="NZ_CBCSJS010000016.1"/>
</dbReference>
<dbReference type="HOGENOM" id="CLU_106663_0_0_6"/>
<dbReference type="SUPFAM" id="SSF51197">
    <property type="entry name" value="Clavaminate synthase-like"/>
    <property type="match status" value="1"/>
</dbReference>
<dbReference type="PANTHER" id="PTHR41536:SF1">
    <property type="entry name" value="PKHD-TYPE HYDROXYLASE YBIX"/>
    <property type="match status" value="1"/>
</dbReference>